<sequence>MNARFLSWVWKIGIEMERKFDRMEIERIIRSLMTQEEGRKLRQTALKLKEEVERCVQDGGATSNSLNELIKHILSL</sequence>
<name>A0ACB9R6Z6_9MYRT</name>
<dbReference type="EMBL" id="CM042883">
    <property type="protein sequence ID" value="KAI4373429.1"/>
    <property type="molecule type" value="Genomic_DNA"/>
</dbReference>
<protein>
    <submittedName>
        <fullName evidence="1">Uncharacterized protein</fullName>
    </submittedName>
</protein>
<keyword evidence="2" id="KW-1185">Reference proteome</keyword>
<organism evidence="1 2">
    <name type="scientific">Melastoma candidum</name>
    <dbReference type="NCBI Taxonomy" id="119954"/>
    <lineage>
        <taxon>Eukaryota</taxon>
        <taxon>Viridiplantae</taxon>
        <taxon>Streptophyta</taxon>
        <taxon>Embryophyta</taxon>
        <taxon>Tracheophyta</taxon>
        <taxon>Spermatophyta</taxon>
        <taxon>Magnoliopsida</taxon>
        <taxon>eudicotyledons</taxon>
        <taxon>Gunneridae</taxon>
        <taxon>Pentapetalae</taxon>
        <taxon>rosids</taxon>
        <taxon>malvids</taxon>
        <taxon>Myrtales</taxon>
        <taxon>Melastomataceae</taxon>
        <taxon>Melastomatoideae</taxon>
        <taxon>Melastomateae</taxon>
        <taxon>Melastoma</taxon>
    </lineage>
</organism>
<reference evidence="2" key="1">
    <citation type="journal article" date="2023" name="Front. Plant Sci.">
        <title>Chromosomal-level genome assembly of Melastoma candidum provides insights into trichome evolution.</title>
        <authorList>
            <person name="Zhong Y."/>
            <person name="Wu W."/>
            <person name="Sun C."/>
            <person name="Zou P."/>
            <person name="Liu Y."/>
            <person name="Dai S."/>
            <person name="Zhou R."/>
        </authorList>
    </citation>
    <scope>NUCLEOTIDE SEQUENCE [LARGE SCALE GENOMIC DNA]</scope>
</reference>
<gene>
    <name evidence="1" type="ORF">MLD38_011555</name>
</gene>
<evidence type="ECO:0000313" key="1">
    <source>
        <dbReference type="EMBL" id="KAI4373429.1"/>
    </source>
</evidence>
<proteinExistence type="predicted"/>
<accession>A0ACB9R6Z6</accession>
<evidence type="ECO:0000313" key="2">
    <source>
        <dbReference type="Proteomes" id="UP001057402"/>
    </source>
</evidence>
<comment type="caution">
    <text evidence="1">The sequence shown here is derived from an EMBL/GenBank/DDBJ whole genome shotgun (WGS) entry which is preliminary data.</text>
</comment>
<dbReference type="Proteomes" id="UP001057402">
    <property type="component" value="Chromosome 4"/>
</dbReference>